<dbReference type="SMART" id="SM00304">
    <property type="entry name" value="HAMP"/>
    <property type="match status" value="2"/>
</dbReference>
<keyword evidence="6" id="KW-0812">Transmembrane</keyword>
<dbReference type="InterPro" id="IPR004090">
    <property type="entry name" value="Chemotax_Me-accpt_rcpt"/>
</dbReference>
<feature type="domain" description="Methyl-accepting transducer" evidence="7">
    <location>
        <begin position="346"/>
        <end position="575"/>
    </location>
</feature>
<feature type="region of interest" description="Disordered" evidence="5">
    <location>
        <begin position="599"/>
        <end position="640"/>
    </location>
</feature>
<feature type="transmembrane region" description="Helical" evidence="6">
    <location>
        <begin position="183"/>
        <end position="207"/>
    </location>
</feature>
<dbReference type="SUPFAM" id="SSF158472">
    <property type="entry name" value="HAMP domain-like"/>
    <property type="match status" value="1"/>
</dbReference>
<dbReference type="Proteomes" id="UP001598130">
    <property type="component" value="Unassembled WGS sequence"/>
</dbReference>
<comment type="caution">
    <text evidence="9">The sequence shown here is derived from an EMBL/GenBank/DDBJ whole genome shotgun (WGS) entry which is preliminary data.</text>
</comment>
<dbReference type="InterPro" id="IPR051310">
    <property type="entry name" value="MCP_chemotaxis"/>
</dbReference>
<dbReference type="InterPro" id="IPR004089">
    <property type="entry name" value="MCPsignal_dom"/>
</dbReference>
<feature type="transmembrane region" description="Helical" evidence="6">
    <location>
        <begin position="9"/>
        <end position="31"/>
    </location>
</feature>
<dbReference type="SMART" id="SM00283">
    <property type="entry name" value="MA"/>
    <property type="match status" value="1"/>
</dbReference>
<dbReference type="PANTHER" id="PTHR43531:SF11">
    <property type="entry name" value="METHYL-ACCEPTING CHEMOTAXIS PROTEIN 3"/>
    <property type="match status" value="1"/>
</dbReference>
<dbReference type="RefSeq" id="WP_377371505.1">
    <property type="nucleotide sequence ID" value="NZ_JAOTJD010000050.1"/>
</dbReference>
<keyword evidence="10" id="KW-1185">Reference proteome</keyword>
<dbReference type="SUPFAM" id="SSF58104">
    <property type="entry name" value="Methyl-accepting chemotaxis protein (MCP) signaling domain"/>
    <property type="match status" value="1"/>
</dbReference>
<feature type="domain" description="HAMP" evidence="8">
    <location>
        <begin position="208"/>
        <end position="261"/>
    </location>
</feature>
<accession>A0ABW6CZA1</accession>
<dbReference type="Gene3D" id="1.10.8.500">
    <property type="entry name" value="HAMP domain in histidine kinase"/>
    <property type="match status" value="1"/>
</dbReference>
<keyword evidence="6" id="KW-0472">Membrane</keyword>
<dbReference type="Pfam" id="PF00672">
    <property type="entry name" value="HAMP"/>
    <property type="match status" value="2"/>
</dbReference>
<feature type="coiled-coil region" evidence="4">
    <location>
        <begin position="259"/>
        <end position="286"/>
    </location>
</feature>
<sequence length="640" mass="66643">MLKTIKAKLTFSIGALGAALVVIGLCGWFALDFANAKIKTIVADRVVPMEQLKTVSDMYAVSIVDTAWKVRTGQLPWADGQAKVNTATAELHKSWSAYAKTKMTPEETTLAQGVTSAMTDADAAVTKLQTLLAAQDQAGLEAFTGGEMYPAIEPVTDKVSALVDLQISAARADGAAAARASGLFHLVMGALSLAAAGILAFGFKIVIGGVSRPLQAMTSAMRRLSGGDNSVEVPAVGRADEIGEMAAAMLVFKAGSIEREKLAAEAANFQQELDRKLKEMEAAFEASGLAQKAVVEAMGRELQRLARGDLTARLSESVAAEYQRLQTDFNTAVAQLQDAMAGIASSSGGIRNGANEISQASDDLSRRTEQQAAGLEETAAALEEITATVTRTAQGAAHARDVVAKTTTDADNSAQVVRSAVEAMGKIEASAQEISQIIGVIDEIAFQTNLLALNAGVEAARAGDAGKGFAVVASEVRALAQRSAEAAKEIKALISASTAQVNEGVSLVGQTGEALERIAVQISQINGVVSEIAASAQEQATGLHQVNTAVTQMDQMTQQNAAMVEQSTAAGHSLRNEADTLMTLINKFDVGAAGVALRPAAQRPTARTPTAPARRIPAPSGAATARKLEPQAQSEGWEEF</sequence>
<dbReference type="Pfam" id="PF12729">
    <property type="entry name" value="4HB_MCP_1"/>
    <property type="match status" value="1"/>
</dbReference>
<feature type="domain" description="HAMP" evidence="8">
    <location>
        <begin position="289"/>
        <end position="341"/>
    </location>
</feature>
<dbReference type="PRINTS" id="PR00260">
    <property type="entry name" value="CHEMTRNSDUCR"/>
</dbReference>
<dbReference type="PANTHER" id="PTHR43531">
    <property type="entry name" value="PROTEIN ICFG"/>
    <property type="match status" value="1"/>
</dbReference>
<organism evidence="9 10">
    <name type="scientific">Phenylobacterium ferrooxidans</name>
    <dbReference type="NCBI Taxonomy" id="2982689"/>
    <lineage>
        <taxon>Bacteria</taxon>
        <taxon>Pseudomonadati</taxon>
        <taxon>Pseudomonadota</taxon>
        <taxon>Alphaproteobacteria</taxon>
        <taxon>Caulobacterales</taxon>
        <taxon>Caulobacteraceae</taxon>
        <taxon>Phenylobacterium</taxon>
    </lineage>
</organism>
<gene>
    <name evidence="9" type="ORF">OCL97_19995</name>
</gene>
<dbReference type="CDD" id="cd06225">
    <property type="entry name" value="HAMP"/>
    <property type="match status" value="1"/>
</dbReference>
<keyword evidence="4" id="KW-0175">Coiled coil</keyword>
<evidence type="ECO:0000259" key="7">
    <source>
        <dbReference type="PROSITE" id="PS50111"/>
    </source>
</evidence>
<keyword evidence="3" id="KW-0807">Transducer</keyword>
<dbReference type="Gene3D" id="1.10.287.950">
    <property type="entry name" value="Methyl-accepting chemotaxis protein"/>
    <property type="match status" value="1"/>
</dbReference>
<dbReference type="InterPro" id="IPR024478">
    <property type="entry name" value="HlyB_4HB_MCP"/>
</dbReference>
<proteinExistence type="inferred from homology"/>
<dbReference type="PROSITE" id="PS50885">
    <property type="entry name" value="HAMP"/>
    <property type="match status" value="2"/>
</dbReference>
<evidence type="ECO:0000313" key="10">
    <source>
        <dbReference type="Proteomes" id="UP001598130"/>
    </source>
</evidence>
<comment type="similarity">
    <text evidence="2">Belongs to the methyl-accepting chemotaxis (MCP) protein family.</text>
</comment>
<name>A0ABW6CZA1_9CAUL</name>
<protein>
    <submittedName>
        <fullName evidence="9">Methyl-accepting chemotaxis protein</fullName>
    </submittedName>
</protein>
<evidence type="ECO:0000256" key="2">
    <source>
        <dbReference type="ARBA" id="ARBA00029447"/>
    </source>
</evidence>
<feature type="compositionally biased region" description="Low complexity" evidence="5">
    <location>
        <begin position="599"/>
        <end position="619"/>
    </location>
</feature>
<dbReference type="InterPro" id="IPR003660">
    <property type="entry name" value="HAMP_dom"/>
</dbReference>
<keyword evidence="1" id="KW-0145">Chemotaxis</keyword>
<dbReference type="PROSITE" id="PS50111">
    <property type="entry name" value="CHEMOTAXIS_TRANSDUC_2"/>
    <property type="match status" value="1"/>
</dbReference>
<dbReference type="Pfam" id="PF00015">
    <property type="entry name" value="MCPsignal"/>
    <property type="match status" value="1"/>
</dbReference>
<dbReference type="EMBL" id="JAOTJD010000050">
    <property type="protein sequence ID" value="MFD3266233.1"/>
    <property type="molecule type" value="Genomic_DNA"/>
</dbReference>
<reference evidence="9 10" key="1">
    <citation type="submission" date="2022-09" db="EMBL/GenBank/DDBJ databases">
        <title>New species of Phenylobacterium.</title>
        <authorList>
            <person name="Mieszkin S."/>
        </authorList>
    </citation>
    <scope>NUCLEOTIDE SEQUENCE [LARGE SCALE GENOMIC DNA]</scope>
    <source>
        <strain evidence="9 10">HK31-G</strain>
    </source>
</reference>
<evidence type="ECO:0000256" key="3">
    <source>
        <dbReference type="PROSITE-ProRule" id="PRU00284"/>
    </source>
</evidence>
<evidence type="ECO:0000259" key="8">
    <source>
        <dbReference type="PROSITE" id="PS50885"/>
    </source>
</evidence>
<evidence type="ECO:0000313" key="9">
    <source>
        <dbReference type="EMBL" id="MFD3266233.1"/>
    </source>
</evidence>
<keyword evidence="6" id="KW-1133">Transmembrane helix</keyword>
<evidence type="ECO:0000256" key="5">
    <source>
        <dbReference type="SAM" id="MobiDB-lite"/>
    </source>
</evidence>
<dbReference type="CDD" id="cd11386">
    <property type="entry name" value="MCP_signal"/>
    <property type="match status" value="1"/>
</dbReference>
<evidence type="ECO:0000256" key="1">
    <source>
        <dbReference type="ARBA" id="ARBA00022500"/>
    </source>
</evidence>
<evidence type="ECO:0000256" key="6">
    <source>
        <dbReference type="SAM" id="Phobius"/>
    </source>
</evidence>
<evidence type="ECO:0000256" key="4">
    <source>
        <dbReference type="SAM" id="Coils"/>
    </source>
</evidence>